<evidence type="ECO:0000256" key="3">
    <source>
        <dbReference type="ARBA" id="ARBA00011233"/>
    </source>
</evidence>
<dbReference type="EC" id="2.3.1.28" evidence="4 9"/>
<organism evidence="11 12">
    <name type="scientific">Clostridium malenominatum</name>
    <dbReference type="NCBI Taxonomy" id="1539"/>
    <lineage>
        <taxon>Bacteria</taxon>
        <taxon>Bacillati</taxon>
        <taxon>Bacillota</taxon>
        <taxon>Clostridia</taxon>
        <taxon>Eubacteriales</taxon>
        <taxon>Clostridiaceae</taxon>
        <taxon>Clostridium</taxon>
    </lineage>
</organism>
<evidence type="ECO:0000313" key="11">
    <source>
        <dbReference type="EMBL" id="GAA0716760.1"/>
    </source>
</evidence>
<dbReference type="PANTHER" id="PTHR38474">
    <property type="entry name" value="SLR0299 PROTEIN"/>
    <property type="match status" value="1"/>
</dbReference>
<dbReference type="InterPro" id="IPR018372">
    <property type="entry name" value="Chloramphenicol_AcTrfase_AS"/>
</dbReference>
<evidence type="ECO:0000256" key="6">
    <source>
        <dbReference type="ARBA" id="ARBA00022679"/>
    </source>
</evidence>
<keyword evidence="8 9" id="KW-0012">Acyltransferase</keyword>
<keyword evidence="12" id="KW-1185">Reference proteome</keyword>
<evidence type="ECO:0000256" key="7">
    <source>
        <dbReference type="ARBA" id="ARBA00023251"/>
    </source>
</evidence>
<dbReference type="Gene3D" id="3.30.559.10">
    <property type="entry name" value="Chloramphenicol acetyltransferase-like domain"/>
    <property type="match status" value="1"/>
</dbReference>
<sequence>MKFNKINMEQWDRREHFEHYFKHVKCGFSITKNIDITKLLTMSKAKEFAFYPIVLYMASVGVNAQMELRTYVNEAGEVGYWEQVHPSYTVFHKDTHTFSELWTEYSKEFKVFYQNYKADMHLYGNDHSFFPKKDCPLNNFPVSCIPWSSFSGFNLNLFGDNQFLSPIITFGKYFEEGDTVQLPVSVQIHHAAADGYHVSQFLVELQKLALTAEEWLL</sequence>
<evidence type="ECO:0000256" key="10">
    <source>
        <dbReference type="RuleBase" id="RU004156"/>
    </source>
</evidence>
<evidence type="ECO:0000256" key="5">
    <source>
        <dbReference type="ARBA" id="ARBA00020291"/>
    </source>
</evidence>
<evidence type="ECO:0000256" key="8">
    <source>
        <dbReference type="ARBA" id="ARBA00023315"/>
    </source>
</evidence>
<dbReference type="PROSITE" id="PS00100">
    <property type="entry name" value="CAT"/>
    <property type="match status" value="1"/>
</dbReference>
<comment type="subunit">
    <text evidence="3">Homotrimer.</text>
</comment>
<dbReference type="SUPFAM" id="SSF52777">
    <property type="entry name" value="CoA-dependent acyltransferases"/>
    <property type="match status" value="1"/>
</dbReference>
<evidence type="ECO:0000256" key="1">
    <source>
        <dbReference type="ARBA" id="ARBA00002150"/>
    </source>
</evidence>
<evidence type="ECO:0000313" key="12">
    <source>
        <dbReference type="Proteomes" id="UP001500339"/>
    </source>
</evidence>
<dbReference type="Pfam" id="PF00302">
    <property type="entry name" value="CAT"/>
    <property type="match status" value="1"/>
</dbReference>
<dbReference type="RefSeq" id="WP_343765439.1">
    <property type="nucleotide sequence ID" value="NZ_BAAACF010000001.1"/>
</dbReference>
<dbReference type="Proteomes" id="UP001500339">
    <property type="component" value="Unassembled WGS sequence"/>
</dbReference>
<keyword evidence="7 9" id="KW-0046">Antibiotic resistance</keyword>
<keyword evidence="6 9" id="KW-0808">Transferase</keyword>
<comment type="similarity">
    <text evidence="2 10">Belongs to the chloramphenicol acetyltransferase family.</text>
</comment>
<name>A0ABP3TUA8_9CLOT</name>
<evidence type="ECO:0000256" key="9">
    <source>
        <dbReference type="RuleBase" id="RU000503"/>
    </source>
</evidence>
<gene>
    <name evidence="11" type="primary">catA</name>
    <name evidence="11" type="ORF">GCM10008905_01640</name>
</gene>
<dbReference type="PIRSF" id="PIRSF000440">
    <property type="entry name" value="CAT"/>
    <property type="match status" value="1"/>
</dbReference>
<dbReference type="InterPro" id="IPR023213">
    <property type="entry name" value="CAT-like_dom_sf"/>
</dbReference>
<dbReference type="EMBL" id="BAAACF010000001">
    <property type="protein sequence ID" value="GAA0716760.1"/>
    <property type="molecule type" value="Genomic_DNA"/>
</dbReference>
<dbReference type="PANTHER" id="PTHR38474:SF2">
    <property type="entry name" value="CHLORAMPHENICOL ACETYLTRANSFERASE"/>
    <property type="match status" value="1"/>
</dbReference>
<comment type="function">
    <text evidence="1 9">This enzyme is an effector of chloramphenicol resistance in bacteria.</text>
</comment>
<evidence type="ECO:0000256" key="4">
    <source>
        <dbReference type="ARBA" id="ARBA00013235"/>
    </source>
</evidence>
<protein>
    <recommendedName>
        <fullName evidence="5 9">Chloramphenicol acetyltransferase</fullName>
        <ecNumber evidence="4 9">2.3.1.28</ecNumber>
    </recommendedName>
</protein>
<dbReference type="SMART" id="SM01059">
    <property type="entry name" value="CAT"/>
    <property type="match status" value="1"/>
</dbReference>
<comment type="caution">
    <text evidence="11">The sequence shown here is derived from an EMBL/GenBank/DDBJ whole genome shotgun (WGS) entry which is preliminary data.</text>
</comment>
<reference evidence="12" key="1">
    <citation type="journal article" date="2019" name="Int. J. Syst. Evol. Microbiol.">
        <title>The Global Catalogue of Microorganisms (GCM) 10K type strain sequencing project: providing services to taxonomists for standard genome sequencing and annotation.</title>
        <authorList>
            <consortium name="The Broad Institute Genomics Platform"/>
            <consortium name="The Broad Institute Genome Sequencing Center for Infectious Disease"/>
            <person name="Wu L."/>
            <person name="Ma J."/>
        </authorList>
    </citation>
    <scope>NUCLEOTIDE SEQUENCE [LARGE SCALE GENOMIC DNA]</scope>
    <source>
        <strain evidence="12">JCM 1405</strain>
    </source>
</reference>
<comment type="catalytic activity">
    <reaction evidence="9">
        <text>chloramphenicol + acetyl-CoA = chloramphenicol 3-acetate + CoA</text>
        <dbReference type="Rhea" id="RHEA:18421"/>
        <dbReference type="ChEBI" id="CHEBI:16730"/>
        <dbReference type="ChEBI" id="CHEBI:17698"/>
        <dbReference type="ChEBI" id="CHEBI:57287"/>
        <dbReference type="ChEBI" id="CHEBI:57288"/>
        <dbReference type="EC" id="2.3.1.28"/>
    </reaction>
</comment>
<accession>A0ABP3TUA8</accession>
<proteinExistence type="inferred from homology"/>
<evidence type="ECO:0000256" key="2">
    <source>
        <dbReference type="ARBA" id="ARBA00010571"/>
    </source>
</evidence>
<dbReference type="NCBIfam" id="NF000491">
    <property type="entry name" value="chloram_CatA"/>
    <property type="match status" value="1"/>
</dbReference>
<dbReference type="InterPro" id="IPR001707">
    <property type="entry name" value="Cmp_AcTrfase"/>
</dbReference>